<dbReference type="InterPro" id="IPR026960">
    <property type="entry name" value="RVT-Znf"/>
</dbReference>
<evidence type="ECO:0000256" key="22">
    <source>
        <dbReference type="SAM" id="Phobius"/>
    </source>
</evidence>
<dbReference type="Pfam" id="PF13855">
    <property type="entry name" value="LRR_8"/>
    <property type="match status" value="1"/>
</dbReference>
<dbReference type="Gene3D" id="3.30.420.10">
    <property type="entry name" value="Ribonuclease H-like superfamily/Ribonuclease H"/>
    <property type="match status" value="1"/>
</dbReference>
<evidence type="ECO:0000256" key="3">
    <source>
        <dbReference type="ARBA" id="ARBA00012513"/>
    </source>
</evidence>
<evidence type="ECO:0000256" key="17">
    <source>
        <dbReference type="ARBA" id="ARBA00023170"/>
    </source>
</evidence>
<keyword evidence="11" id="KW-0677">Repeat</keyword>
<dbReference type="FunFam" id="1.10.510.10:FF:000358">
    <property type="entry name" value="Putative leucine-rich repeat receptor-like serine/threonine-protein kinase"/>
    <property type="match status" value="1"/>
</dbReference>
<evidence type="ECO:0000256" key="9">
    <source>
        <dbReference type="ARBA" id="ARBA00022692"/>
    </source>
</evidence>
<keyword evidence="16 22" id="KW-0472">Membrane</keyword>
<evidence type="ECO:0000256" key="18">
    <source>
        <dbReference type="ARBA" id="ARBA00023180"/>
    </source>
</evidence>
<dbReference type="GO" id="GO:0003676">
    <property type="term" value="F:nucleic acid binding"/>
    <property type="evidence" value="ECO:0007669"/>
    <property type="project" value="InterPro"/>
</dbReference>
<evidence type="ECO:0000256" key="6">
    <source>
        <dbReference type="ARBA" id="ARBA00022553"/>
    </source>
</evidence>
<feature type="domain" description="Protein kinase" evidence="23">
    <location>
        <begin position="1029"/>
        <end position="1300"/>
    </location>
</feature>
<dbReference type="InterPro" id="IPR032675">
    <property type="entry name" value="LRR_dom_sf"/>
</dbReference>
<dbReference type="SUPFAM" id="SSF56112">
    <property type="entry name" value="Protein kinase-like (PK-like)"/>
    <property type="match status" value="1"/>
</dbReference>
<dbReference type="InterPro" id="IPR036397">
    <property type="entry name" value="RNaseH_sf"/>
</dbReference>
<evidence type="ECO:0000256" key="11">
    <source>
        <dbReference type="ARBA" id="ARBA00022737"/>
    </source>
</evidence>
<feature type="transmembrane region" description="Helical" evidence="22">
    <location>
        <begin position="436"/>
        <end position="458"/>
    </location>
</feature>
<accession>A0AAF0UZT5</accession>
<evidence type="ECO:0000256" key="20">
    <source>
        <dbReference type="ARBA" id="ARBA00048679"/>
    </source>
</evidence>
<keyword evidence="6" id="KW-0597">Phosphoprotein</keyword>
<keyword evidence="9 22" id="KW-0812">Transmembrane</keyword>
<dbReference type="Pfam" id="PF07714">
    <property type="entry name" value="PK_Tyr_Ser-Thr"/>
    <property type="match status" value="1"/>
</dbReference>
<dbReference type="InterPro" id="IPR001611">
    <property type="entry name" value="Leu-rich_rpt"/>
</dbReference>
<dbReference type="InterPro" id="IPR012337">
    <property type="entry name" value="RNaseH-like_sf"/>
</dbReference>
<comment type="catalytic activity">
    <reaction evidence="20">
        <text>L-seryl-[protein] + ATP = O-phospho-L-seryl-[protein] + ADP + H(+)</text>
        <dbReference type="Rhea" id="RHEA:17989"/>
        <dbReference type="Rhea" id="RHEA-COMP:9863"/>
        <dbReference type="Rhea" id="RHEA-COMP:11604"/>
        <dbReference type="ChEBI" id="CHEBI:15378"/>
        <dbReference type="ChEBI" id="CHEBI:29999"/>
        <dbReference type="ChEBI" id="CHEBI:30616"/>
        <dbReference type="ChEBI" id="CHEBI:83421"/>
        <dbReference type="ChEBI" id="CHEBI:456216"/>
        <dbReference type="EC" id="2.7.11.1"/>
    </reaction>
</comment>
<dbReference type="InterPro" id="IPR017441">
    <property type="entry name" value="Protein_kinase_ATP_BS"/>
</dbReference>
<comment type="catalytic activity">
    <reaction evidence="19">
        <text>L-threonyl-[protein] + ATP = O-phospho-L-threonyl-[protein] + ADP + H(+)</text>
        <dbReference type="Rhea" id="RHEA:46608"/>
        <dbReference type="Rhea" id="RHEA-COMP:11060"/>
        <dbReference type="Rhea" id="RHEA-COMP:11605"/>
        <dbReference type="ChEBI" id="CHEBI:15378"/>
        <dbReference type="ChEBI" id="CHEBI:30013"/>
        <dbReference type="ChEBI" id="CHEBI:30616"/>
        <dbReference type="ChEBI" id="CHEBI:61977"/>
        <dbReference type="ChEBI" id="CHEBI:456216"/>
        <dbReference type="EC" id="2.7.11.1"/>
    </reaction>
</comment>
<evidence type="ECO:0000256" key="10">
    <source>
        <dbReference type="ARBA" id="ARBA00022729"/>
    </source>
</evidence>
<dbReference type="Gene3D" id="1.10.510.10">
    <property type="entry name" value="Transferase(Phosphotransferase) domain 1"/>
    <property type="match status" value="1"/>
</dbReference>
<keyword evidence="10" id="KW-0732">Signal</keyword>
<keyword evidence="17" id="KW-0675">Receptor</keyword>
<dbReference type="SMART" id="SM00369">
    <property type="entry name" value="LRR_TYP"/>
    <property type="match status" value="4"/>
</dbReference>
<dbReference type="FunFam" id="3.80.10.10:FF:000095">
    <property type="entry name" value="LRR receptor-like serine/threonine-protein kinase GSO1"/>
    <property type="match status" value="2"/>
</dbReference>
<dbReference type="PROSITE" id="PS00107">
    <property type="entry name" value="PROTEIN_KINASE_ATP"/>
    <property type="match status" value="1"/>
</dbReference>
<dbReference type="InterPro" id="IPR051716">
    <property type="entry name" value="Plant_RL_S/T_kinase"/>
</dbReference>
<organism evidence="24 25">
    <name type="scientific">Solanum verrucosum</name>
    <dbReference type="NCBI Taxonomy" id="315347"/>
    <lineage>
        <taxon>Eukaryota</taxon>
        <taxon>Viridiplantae</taxon>
        <taxon>Streptophyta</taxon>
        <taxon>Embryophyta</taxon>
        <taxon>Tracheophyta</taxon>
        <taxon>Spermatophyta</taxon>
        <taxon>Magnoliopsida</taxon>
        <taxon>eudicotyledons</taxon>
        <taxon>Gunneridae</taxon>
        <taxon>Pentapetalae</taxon>
        <taxon>asterids</taxon>
        <taxon>lamiids</taxon>
        <taxon>Solanales</taxon>
        <taxon>Solanaceae</taxon>
        <taxon>Solanoideae</taxon>
        <taxon>Solaneae</taxon>
        <taxon>Solanum</taxon>
    </lineage>
</organism>
<dbReference type="SUPFAM" id="SSF52058">
    <property type="entry name" value="L domain-like"/>
    <property type="match status" value="2"/>
</dbReference>
<evidence type="ECO:0000313" key="24">
    <source>
        <dbReference type="EMBL" id="WMV54479.1"/>
    </source>
</evidence>
<feature type="binding site" evidence="21">
    <location>
        <position position="1058"/>
    </location>
    <ligand>
        <name>ATP</name>
        <dbReference type="ChEBI" id="CHEBI:30616"/>
    </ligand>
</feature>
<dbReference type="Pfam" id="PF13966">
    <property type="entry name" value="zf-RVT"/>
    <property type="match status" value="1"/>
</dbReference>
<keyword evidence="13" id="KW-0418">Kinase</keyword>
<dbReference type="EMBL" id="CP133622">
    <property type="protein sequence ID" value="WMV54479.1"/>
    <property type="molecule type" value="Genomic_DNA"/>
</dbReference>
<dbReference type="PANTHER" id="PTHR48053">
    <property type="entry name" value="LEUCINE RICH REPEAT FAMILY PROTEIN, EXPRESSED"/>
    <property type="match status" value="1"/>
</dbReference>
<dbReference type="FunFam" id="3.30.200.20:FF:000432">
    <property type="entry name" value="LRR receptor-like serine/threonine-protein kinase EFR"/>
    <property type="match status" value="1"/>
</dbReference>
<evidence type="ECO:0000256" key="21">
    <source>
        <dbReference type="PROSITE-ProRule" id="PRU10141"/>
    </source>
</evidence>
<evidence type="ECO:0000256" key="15">
    <source>
        <dbReference type="ARBA" id="ARBA00022989"/>
    </source>
</evidence>
<dbReference type="Gene3D" id="3.30.200.20">
    <property type="entry name" value="Phosphorylase Kinase, domain 1"/>
    <property type="match status" value="1"/>
</dbReference>
<keyword evidence="15 22" id="KW-1133">Transmembrane helix</keyword>
<keyword evidence="8" id="KW-0808">Transferase</keyword>
<sequence length="1335" mass="152024">MLNLANNSFSGEIPRNISRCSNLNYIHFGDNNLNGSIPTELRSLNKLEKLVLLSNKLTGQVPAYLGNHSSLLVIALGDNQLHGKIPDIFGGLKHLVFLDFALNYFSGEIPMSIFNLSSLDTLQLIFNKLEGALPSDVGFNSLKFFLLVGNQLMIGKVPTSILNSTSIMEFGIDANNFTGQVPAFGNQKDLYWLGLAENHFGNGMLDDLKFMYSLQNCTSLEQQSWRSTAKIYRQHVQSFAAFCEIPHSLGNLTRLIELDLGSNKLQGTVPSNLGSCKLLSLLYLNGNQLSGPIPKELFELSLIEFDLSNNHLTGYFPVGIGSGNLTGLINLIYMNHSYNNLSGEIPSSFGTLTSLRELYLGNNTLQGAIPASLSSLRSLEYMDLSHNHFAGRIPKFLDELVSLKFLNLSYNDLEEFKMPKCSDNVASRRRRLSHRLIIVMLIIGGLSAATTVALLIFLCARRKRGLLHQRIHRWILRKYEEVSGQKVNKEKSAIYMHHSVTGGDTIVAEVATGILRKDFPFTYLGCPIFYKRKQKAYYQQMIHRIGAKIQAWKGKLLSYGGRAILIKHVLQSTHIHCLSVMNPPSNVLNQVQRMMAQFFWSSCVGGRGRHWTKWSSLCLPENEGGLGFRLLHDMSMALFCKLWWNFRTKTSLWNEYMKNRYCKNMTANLTMWRTGCGESQMWKRMIQARDLIEHQILWQARKGSSLVWHDNWTGLGDLYTITGDNFEWDDNYERIAELATNGEWEVAILKENFPMELVDHIISCIKPPNGGDEQDKPCWMLDTRGTFSVKTTWNYIRHKEKPNKIHTLIWNKGVPFKMAFMMWRLWKFKIPVDDKIRRWGLNMSGLQLRKVIMLWWEADVKADMRTFYRALPSFIIWELWRRRNRRNHEGKNISQPRVIHNVTRNMYMLIKCRRPGIRCLRNWPEIVTEVEDYNPRVKVTKVLWEFPPNGWVKYNTDGASRGNPGMSSYAFCLRNEMGDILHAEGATIDITTNTVAEAKAILEACKHCKQSQQSDLGNRPNLYKETNGFSMSNMIGSGAFSSVYRGNLEENGKFVAIKVLKFQVRGASKSFLTECEALRHIKHRNLVKLLTSCSSIDNQGNEFKALIYEYMANGNLANWLHNRSTDGEENHEPKTLNMLQRLNVIIDVASALDYLHHQSRTPLTHCDIKPNNVLLDEDFVAHLGDFGLARFLPDAANMLSLSQSASSLNIRGTIGYVPPEYATGIMFSTYGDIYSYGILLLETFTGRSPSDEIFKDGLNLHDFVKRAIPEQVKDISDPKLVYDERGRLINNKTMECLTLIIRVGIACSVESAKDRMDIANVVNELNVIKDAFLRN</sequence>
<dbReference type="EC" id="2.7.11.1" evidence="3"/>
<keyword evidence="25" id="KW-1185">Reference proteome</keyword>
<evidence type="ECO:0000256" key="12">
    <source>
        <dbReference type="ARBA" id="ARBA00022741"/>
    </source>
</evidence>
<gene>
    <name evidence="24" type="ORF">MTR67_047864</name>
</gene>
<dbReference type="InterPro" id="IPR011009">
    <property type="entry name" value="Kinase-like_dom_sf"/>
</dbReference>
<dbReference type="GO" id="GO:0004674">
    <property type="term" value="F:protein serine/threonine kinase activity"/>
    <property type="evidence" value="ECO:0007669"/>
    <property type="project" value="UniProtKB-KW"/>
</dbReference>
<evidence type="ECO:0000256" key="13">
    <source>
        <dbReference type="ARBA" id="ARBA00022777"/>
    </source>
</evidence>
<dbReference type="GO" id="GO:0005524">
    <property type="term" value="F:ATP binding"/>
    <property type="evidence" value="ECO:0007669"/>
    <property type="project" value="UniProtKB-UniRule"/>
</dbReference>
<dbReference type="Proteomes" id="UP001234989">
    <property type="component" value="Chromosome 11"/>
</dbReference>
<dbReference type="InterPro" id="IPR003591">
    <property type="entry name" value="Leu-rich_rpt_typical-subtyp"/>
</dbReference>
<evidence type="ECO:0000256" key="1">
    <source>
        <dbReference type="ARBA" id="ARBA00004162"/>
    </source>
</evidence>
<dbReference type="InterPro" id="IPR008271">
    <property type="entry name" value="Ser/Thr_kinase_AS"/>
</dbReference>
<evidence type="ECO:0000256" key="14">
    <source>
        <dbReference type="ARBA" id="ARBA00022840"/>
    </source>
</evidence>
<dbReference type="InterPro" id="IPR000719">
    <property type="entry name" value="Prot_kinase_dom"/>
</dbReference>
<dbReference type="GO" id="GO:0051707">
    <property type="term" value="P:response to other organism"/>
    <property type="evidence" value="ECO:0007669"/>
    <property type="project" value="UniProtKB-ARBA"/>
</dbReference>
<protein>
    <recommendedName>
        <fullName evidence="3">non-specific serine/threonine protein kinase</fullName>
        <ecNumber evidence="3">2.7.11.1</ecNumber>
    </recommendedName>
</protein>
<keyword evidence="4" id="KW-1003">Cell membrane</keyword>
<evidence type="ECO:0000256" key="8">
    <source>
        <dbReference type="ARBA" id="ARBA00022679"/>
    </source>
</evidence>
<dbReference type="SMART" id="SM00220">
    <property type="entry name" value="S_TKc"/>
    <property type="match status" value="1"/>
</dbReference>
<evidence type="ECO:0000256" key="2">
    <source>
        <dbReference type="ARBA" id="ARBA00004479"/>
    </source>
</evidence>
<comment type="subcellular location">
    <subcellularLocation>
        <location evidence="1">Cell membrane</location>
        <topology evidence="1">Single-pass membrane protein</topology>
    </subcellularLocation>
    <subcellularLocation>
        <location evidence="2">Membrane</location>
        <topology evidence="2">Single-pass type I membrane protein</topology>
    </subcellularLocation>
</comment>
<dbReference type="GO" id="GO:0006952">
    <property type="term" value="P:defense response"/>
    <property type="evidence" value="ECO:0007669"/>
    <property type="project" value="UniProtKB-ARBA"/>
</dbReference>
<evidence type="ECO:0000256" key="4">
    <source>
        <dbReference type="ARBA" id="ARBA00022475"/>
    </source>
</evidence>
<dbReference type="PROSITE" id="PS00108">
    <property type="entry name" value="PROTEIN_KINASE_ST"/>
    <property type="match status" value="1"/>
</dbReference>
<keyword evidence="5" id="KW-0723">Serine/threonine-protein kinase</keyword>
<dbReference type="Gene3D" id="3.80.10.10">
    <property type="entry name" value="Ribonuclease Inhibitor"/>
    <property type="match status" value="3"/>
</dbReference>
<keyword evidence="14 21" id="KW-0067">ATP-binding</keyword>
<reference evidence="24" key="1">
    <citation type="submission" date="2023-08" db="EMBL/GenBank/DDBJ databases">
        <title>A de novo genome assembly of Solanum verrucosum Schlechtendal, a Mexican diploid species geographically isolated from the other diploid A-genome species in potato relatives.</title>
        <authorList>
            <person name="Hosaka K."/>
        </authorList>
    </citation>
    <scope>NUCLEOTIDE SEQUENCE</scope>
    <source>
        <tissue evidence="24">Young leaves</tissue>
    </source>
</reference>
<dbReference type="InterPro" id="IPR001245">
    <property type="entry name" value="Ser-Thr/Tyr_kinase_cat_dom"/>
</dbReference>
<keyword evidence="18" id="KW-0325">Glycoprotein</keyword>
<dbReference type="GO" id="GO:0005886">
    <property type="term" value="C:plasma membrane"/>
    <property type="evidence" value="ECO:0007669"/>
    <property type="project" value="UniProtKB-SubCell"/>
</dbReference>
<keyword evidence="12 21" id="KW-0547">Nucleotide-binding</keyword>
<dbReference type="PANTHER" id="PTHR48053:SF37">
    <property type="entry name" value="LEUCINE-RICH REPEAT PROTEIN KINASE FAMILY PROTEIN"/>
    <property type="match status" value="1"/>
</dbReference>
<name>A0AAF0UZT5_SOLVR</name>
<proteinExistence type="predicted"/>
<evidence type="ECO:0000256" key="7">
    <source>
        <dbReference type="ARBA" id="ARBA00022614"/>
    </source>
</evidence>
<evidence type="ECO:0000256" key="16">
    <source>
        <dbReference type="ARBA" id="ARBA00023136"/>
    </source>
</evidence>
<dbReference type="SUPFAM" id="SSF53098">
    <property type="entry name" value="Ribonuclease H-like"/>
    <property type="match status" value="1"/>
</dbReference>
<evidence type="ECO:0000259" key="23">
    <source>
        <dbReference type="PROSITE" id="PS50011"/>
    </source>
</evidence>
<dbReference type="PROSITE" id="PS50011">
    <property type="entry name" value="PROTEIN_KINASE_DOM"/>
    <property type="match status" value="1"/>
</dbReference>
<evidence type="ECO:0000256" key="19">
    <source>
        <dbReference type="ARBA" id="ARBA00047899"/>
    </source>
</evidence>
<dbReference type="Pfam" id="PF00560">
    <property type="entry name" value="LRR_1"/>
    <property type="match status" value="2"/>
</dbReference>
<evidence type="ECO:0000256" key="5">
    <source>
        <dbReference type="ARBA" id="ARBA00022527"/>
    </source>
</evidence>
<evidence type="ECO:0000313" key="25">
    <source>
        <dbReference type="Proteomes" id="UP001234989"/>
    </source>
</evidence>
<keyword evidence="7" id="KW-0433">Leucine-rich repeat</keyword>